<sequence length="246" mass="27298">MEVLIEWYIFAVFILSSFLQTTTGFGYAIITAPLLALVLDPKDTVMITMLTGLIIRLMMLKTTHHDGSFKAISPFLITSILGAMLGAYCLRVINVDLLKLFMGGILLIFTFLLWKNYHVTIRHHTFAKAIAGGLSGFLATTTSLNGPPIILYYLNAKAEEHARVLRGNLTRYFLLINLVSIILSYIAGTLKLQELWVILLFSIPALAIGFYLGGKLFHRINAEIFKKIALGMVVVSSVVLIFKAVS</sequence>
<organism evidence="9 10">
    <name type="scientific">Sulfurospirillum multivorans (strain DM 12446 / JCM 15788 / NBRC 109480)</name>
    <dbReference type="NCBI Taxonomy" id="1150621"/>
    <lineage>
        <taxon>Bacteria</taxon>
        <taxon>Pseudomonadati</taxon>
        <taxon>Campylobacterota</taxon>
        <taxon>Epsilonproteobacteria</taxon>
        <taxon>Campylobacterales</taxon>
        <taxon>Sulfurospirillaceae</taxon>
        <taxon>Sulfurospirillum</taxon>
    </lineage>
</organism>
<dbReference type="PANTHER" id="PTHR30269:SF37">
    <property type="entry name" value="MEMBRANE TRANSPORTER PROTEIN"/>
    <property type="match status" value="1"/>
</dbReference>
<dbReference type="Pfam" id="PF01925">
    <property type="entry name" value="TauE"/>
    <property type="match status" value="1"/>
</dbReference>
<proteinExistence type="inferred from homology"/>
<dbReference type="InterPro" id="IPR052017">
    <property type="entry name" value="TSUP"/>
</dbReference>
<protein>
    <recommendedName>
        <fullName evidence="8">Probable membrane transporter protein</fullName>
    </recommendedName>
</protein>
<keyword evidence="3" id="KW-0813">Transport</keyword>
<feature type="transmembrane region" description="Helical" evidence="8">
    <location>
        <begin position="224"/>
        <end position="245"/>
    </location>
</feature>
<evidence type="ECO:0000256" key="5">
    <source>
        <dbReference type="ARBA" id="ARBA00022692"/>
    </source>
</evidence>
<evidence type="ECO:0000313" key="10">
    <source>
        <dbReference type="Proteomes" id="UP000019322"/>
    </source>
</evidence>
<accession>A0AA86AP00</accession>
<evidence type="ECO:0000256" key="2">
    <source>
        <dbReference type="ARBA" id="ARBA00009142"/>
    </source>
</evidence>
<gene>
    <name evidence="9" type="ORF">SMUL_3052</name>
</gene>
<dbReference type="PANTHER" id="PTHR30269">
    <property type="entry name" value="TRANSMEMBRANE PROTEIN YFCA"/>
    <property type="match status" value="1"/>
</dbReference>
<evidence type="ECO:0000256" key="6">
    <source>
        <dbReference type="ARBA" id="ARBA00022989"/>
    </source>
</evidence>
<evidence type="ECO:0000256" key="7">
    <source>
        <dbReference type="ARBA" id="ARBA00023136"/>
    </source>
</evidence>
<keyword evidence="7 8" id="KW-0472">Membrane</keyword>
<dbReference type="InterPro" id="IPR002781">
    <property type="entry name" value="TM_pro_TauE-like"/>
</dbReference>
<comment type="subcellular location">
    <subcellularLocation>
        <location evidence="1 8">Cell membrane</location>
        <topology evidence="1 8">Multi-pass membrane protein</topology>
    </subcellularLocation>
</comment>
<feature type="transmembrane region" description="Helical" evidence="8">
    <location>
        <begin position="7"/>
        <end position="38"/>
    </location>
</feature>
<feature type="transmembrane region" description="Helical" evidence="8">
    <location>
        <begin position="169"/>
        <end position="188"/>
    </location>
</feature>
<feature type="transmembrane region" description="Helical" evidence="8">
    <location>
        <begin position="195"/>
        <end position="212"/>
    </location>
</feature>
<feature type="transmembrane region" description="Helical" evidence="8">
    <location>
        <begin position="129"/>
        <end position="154"/>
    </location>
</feature>
<comment type="similarity">
    <text evidence="2 8">Belongs to the 4-toluene sulfonate uptake permease (TSUP) (TC 2.A.102) family.</text>
</comment>
<evidence type="ECO:0000256" key="4">
    <source>
        <dbReference type="ARBA" id="ARBA00022475"/>
    </source>
</evidence>
<dbReference type="AlphaFoldDB" id="A0AA86AP00"/>
<keyword evidence="4 8" id="KW-1003">Cell membrane</keyword>
<keyword evidence="6 8" id="KW-1133">Transmembrane helix</keyword>
<evidence type="ECO:0000256" key="8">
    <source>
        <dbReference type="RuleBase" id="RU363041"/>
    </source>
</evidence>
<evidence type="ECO:0000313" key="9">
    <source>
        <dbReference type="EMBL" id="AHJ14281.1"/>
    </source>
</evidence>
<reference evidence="9 10" key="1">
    <citation type="journal article" date="2014" name="Environ. Microbiol.">
        <title>Insights into organohalide respiration and the versatile catabolism of Sulfurospirillum multivorans gained from comparative genomics and physiological studies.</title>
        <authorList>
            <person name="Goris T."/>
            <person name="Schubert T."/>
            <person name="Gadkari J."/>
            <person name="Wubet T."/>
            <person name="Tarkka M."/>
            <person name="Buscot F."/>
            <person name="Adrian L."/>
            <person name="Diekert G."/>
        </authorList>
    </citation>
    <scope>NUCLEOTIDE SEQUENCE [LARGE SCALE GENOMIC DNA]</scope>
    <source>
        <strain evidence="10">DM 12446 / JCM 15788 / NBRC 109480</strain>
    </source>
</reference>
<dbReference type="KEGG" id="smul:SMUL_3052"/>
<dbReference type="GO" id="GO:0005886">
    <property type="term" value="C:plasma membrane"/>
    <property type="evidence" value="ECO:0007669"/>
    <property type="project" value="UniProtKB-SubCell"/>
</dbReference>
<feature type="transmembrane region" description="Helical" evidence="8">
    <location>
        <begin position="44"/>
        <end position="60"/>
    </location>
</feature>
<evidence type="ECO:0000256" key="1">
    <source>
        <dbReference type="ARBA" id="ARBA00004651"/>
    </source>
</evidence>
<evidence type="ECO:0000256" key="3">
    <source>
        <dbReference type="ARBA" id="ARBA00022448"/>
    </source>
</evidence>
<keyword evidence="5 8" id="KW-0812">Transmembrane</keyword>
<feature type="transmembrane region" description="Helical" evidence="8">
    <location>
        <begin position="100"/>
        <end position="117"/>
    </location>
</feature>
<feature type="transmembrane region" description="Helical" evidence="8">
    <location>
        <begin position="72"/>
        <end position="94"/>
    </location>
</feature>
<dbReference type="Proteomes" id="UP000019322">
    <property type="component" value="Chromosome"/>
</dbReference>
<dbReference type="RefSeq" id="WP_025346109.1">
    <property type="nucleotide sequence ID" value="NZ_CP007201.1"/>
</dbReference>
<name>A0AA86AP00_SULMK</name>
<dbReference type="EMBL" id="CP007201">
    <property type="protein sequence ID" value="AHJ14281.1"/>
    <property type="molecule type" value="Genomic_DNA"/>
</dbReference>